<keyword evidence="4" id="KW-0830">Ubiquinone</keyword>
<keyword evidence="4" id="KW-0418">Kinase</keyword>
<dbReference type="InterPro" id="IPR050154">
    <property type="entry name" value="UbiB_kinase"/>
</dbReference>
<dbReference type="AlphaFoldDB" id="A0A3D9L7J7"/>
<dbReference type="CDD" id="cd05121">
    <property type="entry name" value="ABC1_ADCK3-like"/>
    <property type="match status" value="1"/>
</dbReference>
<dbReference type="Gene3D" id="1.10.510.10">
    <property type="entry name" value="Transferase(Phosphotransferase) domain 1"/>
    <property type="match status" value="1"/>
</dbReference>
<comment type="caution">
    <text evidence="4">The sequence shown here is derived from an EMBL/GenBank/DDBJ whole genome shotgun (WGS) entry which is preliminary data.</text>
</comment>
<dbReference type="SUPFAM" id="SSF56112">
    <property type="entry name" value="Protein kinase-like (PK-like)"/>
    <property type="match status" value="1"/>
</dbReference>
<dbReference type="InterPro" id="IPR011009">
    <property type="entry name" value="Kinase-like_dom_sf"/>
</dbReference>
<feature type="transmembrane region" description="Helical" evidence="2">
    <location>
        <begin position="487"/>
        <end position="510"/>
    </location>
</feature>
<keyword evidence="5" id="KW-1185">Reference proteome</keyword>
<dbReference type="InterPro" id="IPR000719">
    <property type="entry name" value="Prot_kinase_dom"/>
</dbReference>
<protein>
    <submittedName>
        <fullName evidence="4">Putative unusual protein kinase regulating ubiquinone biosynthesis (AarF/ABC1/UbiB family)</fullName>
    </submittedName>
</protein>
<dbReference type="GO" id="GO:0005524">
    <property type="term" value="F:ATP binding"/>
    <property type="evidence" value="ECO:0007669"/>
    <property type="project" value="InterPro"/>
</dbReference>
<dbReference type="Pfam" id="PF03109">
    <property type="entry name" value="ABC1"/>
    <property type="match status" value="1"/>
</dbReference>
<comment type="similarity">
    <text evidence="1">Belongs to the protein kinase superfamily. ADCK protein kinase family.</text>
</comment>
<proteinExistence type="inferred from homology"/>
<dbReference type="OrthoDB" id="9795390at2"/>
<feature type="transmembrane region" description="Helical" evidence="2">
    <location>
        <begin position="522"/>
        <end position="544"/>
    </location>
</feature>
<keyword evidence="4" id="KW-0808">Transferase</keyword>
<name>A0A3D9L7J7_MARFU</name>
<organism evidence="4 5">
    <name type="scientific">Marinoscillum furvescens DSM 4134</name>
    <dbReference type="NCBI Taxonomy" id="1122208"/>
    <lineage>
        <taxon>Bacteria</taxon>
        <taxon>Pseudomonadati</taxon>
        <taxon>Bacteroidota</taxon>
        <taxon>Cytophagia</taxon>
        <taxon>Cytophagales</taxon>
        <taxon>Reichenbachiellaceae</taxon>
        <taxon>Marinoscillum</taxon>
    </lineage>
</organism>
<evidence type="ECO:0000259" key="3">
    <source>
        <dbReference type="PROSITE" id="PS50011"/>
    </source>
</evidence>
<evidence type="ECO:0000256" key="2">
    <source>
        <dbReference type="SAM" id="Phobius"/>
    </source>
</evidence>
<feature type="domain" description="Protein kinase" evidence="3">
    <location>
        <begin position="117"/>
        <end position="449"/>
    </location>
</feature>
<evidence type="ECO:0000256" key="1">
    <source>
        <dbReference type="ARBA" id="ARBA00009670"/>
    </source>
</evidence>
<reference evidence="4 5" key="1">
    <citation type="submission" date="2018-07" db="EMBL/GenBank/DDBJ databases">
        <title>Genomic Encyclopedia of Type Strains, Phase IV (KMG-IV): sequencing the most valuable type-strain genomes for metagenomic binning, comparative biology and taxonomic classification.</title>
        <authorList>
            <person name="Goeker M."/>
        </authorList>
    </citation>
    <scope>NUCLEOTIDE SEQUENCE [LARGE SCALE GENOMIC DNA]</scope>
    <source>
        <strain evidence="4 5">DSM 4134</strain>
    </source>
</reference>
<gene>
    <name evidence="4" type="ORF">C7460_10578</name>
</gene>
<keyword evidence="2" id="KW-1133">Transmembrane helix</keyword>
<dbReference type="PANTHER" id="PTHR10566">
    <property type="entry name" value="CHAPERONE-ACTIVITY OF BC1 COMPLEX CABC1 -RELATED"/>
    <property type="match status" value="1"/>
</dbReference>
<dbReference type="Proteomes" id="UP000256779">
    <property type="component" value="Unassembled WGS sequence"/>
</dbReference>
<keyword evidence="2" id="KW-0472">Membrane</keyword>
<dbReference type="PROSITE" id="PS50011">
    <property type="entry name" value="PROTEIN_KINASE_DOM"/>
    <property type="match status" value="1"/>
</dbReference>
<accession>A0A3D9L7J7</accession>
<keyword evidence="2" id="KW-0812">Transmembrane</keyword>
<evidence type="ECO:0000313" key="4">
    <source>
        <dbReference type="EMBL" id="REE00457.1"/>
    </source>
</evidence>
<dbReference type="EMBL" id="QREG01000005">
    <property type="protein sequence ID" value="REE00457.1"/>
    <property type="molecule type" value="Genomic_DNA"/>
</dbReference>
<sequence length="547" mass="61579">MTLKHLTKYKDLLWFLWKHGDQSLLSSSGILSEIPDAQPSEQPTDLDEDQLIKDIADLGPAFIKLGQLLSTRPDLLPPPYIEALSKLQDNLKPFPYSQVESIVESELGVRISKAFGQFDPQQMAAASLGQVHRASLRDGRPVVVKIQRPGIRKQVMEELEAIEQASAFIENNTTLGKKYQLNRLFLHFRQTLIRELNYLKEAEHMNLLEQNLSEFKRILIPQSVADYTTDKVLTMEFIDGCNISKISPLRKLEIDGEAICDELFRSYLKQIVVDGFIHADPHPGNVHLTEDNRIALLDMGMVAHLSDDLRKNYLKLILNISENKAGETLDILMRMSSAGEEADPDRFKQEMTTLIQENQHASIKDIDTGQVLFRMIQTAATCGYQLPMELSTIGKALLNLDLVAHTLAPDFDPNAAIRKNAMSLMNKIMLKELAPQNFFSTLLEGKELIEKLPERLNKLMDRAANNELKIGVDAFDEKRMMKGFQKVANRITLGLILASLVIGSSLLMRIQTDFQLFGYPGFAIISFIIAAVGAIGLAVHIFFYDES</sequence>
<evidence type="ECO:0000313" key="5">
    <source>
        <dbReference type="Proteomes" id="UP000256779"/>
    </source>
</evidence>
<dbReference type="InterPro" id="IPR004147">
    <property type="entry name" value="ABC1_dom"/>
</dbReference>
<dbReference type="PANTHER" id="PTHR10566:SF113">
    <property type="entry name" value="PROTEIN ACTIVITY OF BC1 COMPLEX KINASE 7, CHLOROPLASTIC"/>
    <property type="match status" value="1"/>
</dbReference>
<dbReference type="GO" id="GO:0004672">
    <property type="term" value="F:protein kinase activity"/>
    <property type="evidence" value="ECO:0007669"/>
    <property type="project" value="InterPro"/>
</dbReference>